<gene>
    <name evidence="6" type="primary">lipO_6</name>
    <name evidence="6" type="ORF">MU1_45330</name>
</gene>
<comment type="caution">
    <text evidence="6">The sequence shown here is derived from an EMBL/GenBank/DDBJ whole genome shotgun (WGS) entry which is preliminary data.</text>
</comment>
<feature type="compositionally biased region" description="Low complexity" evidence="4">
    <location>
        <begin position="40"/>
        <end position="63"/>
    </location>
</feature>
<keyword evidence="3 5" id="KW-0732">Signal</keyword>
<accession>A0ABQ6GKP4</accession>
<comment type="similarity">
    <text evidence="1">Belongs to the bacterial solute-binding protein 1 family.</text>
</comment>
<keyword evidence="2" id="KW-0813">Transport</keyword>
<dbReference type="Proteomes" id="UP001157114">
    <property type="component" value="Unassembled WGS sequence"/>
</dbReference>
<evidence type="ECO:0000313" key="6">
    <source>
        <dbReference type="EMBL" id="GLX70187.1"/>
    </source>
</evidence>
<dbReference type="EMBL" id="BSSQ01000018">
    <property type="protein sequence ID" value="GLX70187.1"/>
    <property type="molecule type" value="Genomic_DNA"/>
</dbReference>
<evidence type="ECO:0000256" key="1">
    <source>
        <dbReference type="ARBA" id="ARBA00008520"/>
    </source>
</evidence>
<dbReference type="PANTHER" id="PTHR30061:SF50">
    <property type="entry name" value="MALTOSE_MALTODEXTRIN-BINDING PERIPLASMIC PROTEIN"/>
    <property type="match status" value="1"/>
</dbReference>
<name>A0ABQ6GKP4_9BACL</name>
<dbReference type="PROSITE" id="PS51257">
    <property type="entry name" value="PROKAR_LIPOPROTEIN"/>
    <property type="match status" value="1"/>
</dbReference>
<evidence type="ECO:0000256" key="3">
    <source>
        <dbReference type="ARBA" id="ARBA00022729"/>
    </source>
</evidence>
<feature type="chain" id="PRO_5046731976" evidence="5">
    <location>
        <begin position="26"/>
        <end position="593"/>
    </location>
</feature>
<organism evidence="6 7">
    <name type="scientific">Paenibacillus glycanilyticus</name>
    <dbReference type="NCBI Taxonomy" id="126569"/>
    <lineage>
        <taxon>Bacteria</taxon>
        <taxon>Bacillati</taxon>
        <taxon>Bacillota</taxon>
        <taxon>Bacilli</taxon>
        <taxon>Bacillales</taxon>
        <taxon>Paenibacillaceae</taxon>
        <taxon>Paenibacillus</taxon>
    </lineage>
</organism>
<feature type="signal peptide" evidence="5">
    <location>
        <begin position="1"/>
        <end position="25"/>
    </location>
</feature>
<dbReference type="PANTHER" id="PTHR30061">
    <property type="entry name" value="MALTOSE-BINDING PERIPLASMIC PROTEIN"/>
    <property type="match status" value="1"/>
</dbReference>
<keyword evidence="6" id="KW-0449">Lipoprotein</keyword>
<proteinExistence type="inferred from homology"/>
<dbReference type="SUPFAM" id="SSF53850">
    <property type="entry name" value="Periplasmic binding protein-like II"/>
    <property type="match status" value="1"/>
</dbReference>
<sequence>MHNSMKKLMLVSLTGVLAASLAACGSNNNNNGNKPSNDPAATNSGNAAATNNAGTDNAGSGADETGWDGKKYVEPITLTTVKGVGTNYFFKTGETMENNVLQKYMKDNLGIDVKYDWVVTDTNDAYKTKLRLMLSSGEKMPDVITYRGDMETVNMLIDSGQFMSVNELFDKYAGDEYKKAAALNPDTFLPVTRDGEKMALPVLDYAYNDDMVLWLRQDWMDKLGLQAPKTVADLEAIMDAFTNKDPDGNGKNDTFGMALGFKNGFLNWMTDVSWLFGAYGTMPGQWNKAADGTLAFGSVDPAAKQALSTLKTWMDKGWISKDSGLKDDTSGSEFFTKGQAGAIVGRNWLPDWPFGDLINNVPGAKYKAYPIPAGPDGKIGSQSGNPSVNGWMLINKKAAHPEALLRYYNFFFDNWANPQKGSEFENGFAEGYDWAKLPDGTITKDPQKYPDLFPNYADRTHLVEPIYYSLTFEGARQPALYADTMIKLYNGEAPTTPYEEQTKAVRKQENLEAMKIVMDQKDIRMKNYFQGPLTETMKSKNELLNKLVNESYSKIIYGQAPIDSFDTMVENWKKSGGDQVTKEVNDWYASASK</sequence>
<evidence type="ECO:0000256" key="2">
    <source>
        <dbReference type="ARBA" id="ARBA00022448"/>
    </source>
</evidence>
<dbReference type="Gene3D" id="3.40.190.10">
    <property type="entry name" value="Periplasmic binding protein-like II"/>
    <property type="match status" value="3"/>
</dbReference>
<evidence type="ECO:0000313" key="7">
    <source>
        <dbReference type="Proteomes" id="UP001157114"/>
    </source>
</evidence>
<dbReference type="CDD" id="cd13580">
    <property type="entry name" value="PBP2_AlgQ_like_1"/>
    <property type="match status" value="1"/>
</dbReference>
<protein>
    <submittedName>
        <fullName evidence="6">Lipoprotein LipO</fullName>
    </submittedName>
</protein>
<dbReference type="RefSeq" id="WP_284240958.1">
    <property type="nucleotide sequence ID" value="NZ_BSSQ01000018.1"/>
</dbReference>
<reference evidence="6 7" key="1">
    <citation type="submission" date="2023-03" db="EMBL/GenBank/DDBJ databases">
        <title>Draft genome sequence of the bacteria which degrade cell wall of Tricholomamatutake.</title>
        <authorList>
            <person name="Konishi Y."/>
            <person name="Fukuta Y."/>
            <person name="Shirasaka N."/>
        </authorList>
    </citation>
    <scope>NUCLEOTIDE SEQUENCE [LARGE SCALE GENOMIC DNA]</scope>
    <source>
        <strain evidence="7">mu1</strain>
    </source>
</reference>
<evidence type="ECO:0000256" key="4">
    <source>
        <dbReference type="SAM" id="MobiDB-lite"/>
    </source>
</evidence>
<evidence type="ECO:0000256" key="5">
    <source>
        <dbReference type="SAM" id="SignalP"/>
    </source>
</evidence>
<feature type="region of interest" description="Disordered" evidence="4">
    <location>
        <begin position="29"/>
        <end position="66"/>
    </location>
</feature>
<keyword evidence="7" id="KW-1185">Reference proteome</keyword>